<feature type="transmembrane region" description="Helical" evidence="1">
    <location>
        <begin position="12"/>
        <end position="29"/>
    </location>
</feature>
<evidence type="ECO:0000256" key="1">
    <source>
        <dbReference type="SAM" id="Phobius"/>
    </source>
</evidence>
<dbReference type="EMBL" id="GGEC01001307">
    <property type="protein sequence ID" value="MBW81790.1"/>
    <property type="molecule type" value="Transcribed_RNA"/>
</dbReference>
<proteinExistence type="predicted"/>
<name>A0A2P2IKM4_RHIMU</name>
<keyword evidence="1" id="KW-1133">Transmembrane helix</keyword>
<reference evidence="2" key="1">
    <citation type="submission" date="2018-02" db="EMBL/GenBank/DDBJ databases">
        <title>Rhizophora mucronata_Transcriptome.</title>
        <authorList>
            <person name="Meera S.P."/>
            <person name="Sreeshan A."/>
            <person name="Augustine A."/>
        </authorList>
    </citation>
    <scope>NUCLEOTIDE SEQUENCE</scope>
    <source>
        <tissue evidence="2">Leaf</tissue>
    </source>
</reference>
<keyword evidence="1" id="KW-0812">Transmembrane</keyword>
<sequence length="30" mass="3446">MIRTKKNIRLLRWYAALANLVTLVAFLVAS</sequence>
<organism evidence="2">
    <name type="scientific">Rhizophora mucronata</name>
    <name type="common">Asiatic mangrove</name>
    <dbReference type="NCBI Taxonomy" id="61149"/>
    <lineage>
        <taxon>Eukaryota</taxon>
        <taxon>Viridiplantae</taxon>
        <taxon>Streptophyta</taxon>
        <taxon>Embryophyta</taxon>
        <taxon>Tracheophyta</taxon>
        <taxon>Spermatophyta</taxon>
        <taxon>Magnoliopsida</taxon>
        <taxon>eudicotyledons</taxon>
        <taxon>Gunneridae</taxon>
        <taxon>Pentapetalae</taxon>
        <taxon>rosids</taxon>
        <taxon>fabids</taxon>
        <taxon>Malpighiales</taxon>
        <taxon>Rhizophoraceae</taxon>
        <taxon>Rhizophora</taxon>
    </lineage>
</organism>
<evidence type="ECO:0000313" key="2">
    <source>
        <dbReference type="EMBL" id="MBW81790.1"/>
    </source>
</evidence>
<protein>
    <submittedName>
        <fullName evidence="2">Uncharacterized protein</fullName>
    </submittedName>
</protein>
<accession>A0A2P2IKM4</accession>
<keyword evidence="1" id="KW-0472">Membrane</keyword>
<dbReference type="AlphaFoldDB" id="A0A2P2IKM4"/>